<evidence type="ECO:0000256" key="3">
    <source>
        <dbReference type="ARBA" id="ARBA00011217"/>
    </source>
</evidence>
<dbReference type="GO" id="GO:0031297">
    <property type="term" value="P:replication fork processing"/>
    <property type="evidence" value="ECO:0007669"/>
    <property type="project" value="UniProtKB-UniRule"/>
</dbReference>
<feature type="region of interest" description="Disordered" evidence="10">
    <location>
        <begin position="273"/>
        <end position="453"/>
    </location>
</feature>
<keyword evidence="7 9" id="KW-0131">Cell cycle</keyword>
<feature type="domain" description="Chromosome segregation in meiosis protein 3" evidence="11">
    <location>
        <begin position="73"/>
        <end position="161"/>
    </location>
</feature>
<dbReference type="InParanoid" id="W2SE74"/>
<evidence type="ECO:0000256" key="2">
    <source>
        <dbReference type="ARBA" id="ARBA00006075"/>
    </source>
</evidence>
<reference evidence="12 13" key="1">
    <citation type="submission" date="2013-03" db="EMBL/GenBank/DDBJ databases">
        <title>The Genome Sequence of Phialophora europaea CBS 101466.</title>
        <authorList>
            <consortium name="The Broad Institute Genomics Platform"/>
            <person name="Cuomo C."/>
            <person name="de Hoog S."/>
            <person name="Gorbushina A."/>
            <person name="Walker B."/>
            <person name="Young S.K."/>
            <person name="Zeng Q."/>
            <person name="Gargeya S."/>
            <person name="Fitzgerald M."/>
            <person name="Haas B."/>
            <person name="Abouelleil A."/>
            <person name="Allen A.W."/>
            <person name="Alvarado L."/>
            <person name="Arachchi H.M."/>
            <person name="Berlin A.M."/>
            <person name="Chapman S.B."/>
            <person name="Gainer-Dewar J."/>
            <person name="Goldberg J."/>
            <person name="Griggs A."/>
            <person name="Gujja S."/>
            <person name="Hansen M."/>
            <person name="Howarth C."/>
            <person name="Imamovic A."/>
            <person name="Ireland A."/>
            <person name="Larimer J."/>
            <person name="McCowan C."/>
            <person name="Murphy C."/>
            <person name="Pearson M."/>
            <person name="Poon T.W."/>
            <person name="Priest M."/>
            <person name="Roberts A."/>
            <person name="Saif S."/>
            <person name="Shea T."/>
            <person name="Sisk P."/>
            <person name="Sykes S."/>
            <person name="Wortman J."/>
            <person name="Nusbaum C."/>
            <person name="Birren B."/>
        </authorList>
    </citation>
    <scope>NUCLEOTIDE SEQUENCE [LARGE SCALE GENOMIC DNA]</scope>
    <source>
        <strain evidence="12 13">CBS 101466</strain>
    </source>
</reference>
<dbReference type="GO" id="GO:0043111">
    <property type="term" value="P:replication fork arrest"/>
    <property type="evidence" value="ECO:0007669"/>
    <property type="project" value="TreeGrafter"/>
</dbReference>
<name>W2SE74_CYPE1</name>
<comment type="function">
    <text evidence="9">Plays an important role in the control of DNA replication and the maintenance of replication fork stability.</text>
</comment>
<dbReference type="PANTHER" id="PTHR13220:SF11">
    <property type="entry name" value="TIMELESS-INTERACTING PROTEIN"/>
    <property type="match status" value="1"/>
</dbReference>
<feature type="compositionally biased region" description="Polar residues" evidence="10">
    <location>
        <begin position="274"/>
        <end position="284"/>
    </location>
</feature>
<dbReference type="Pfam" id="PF07962">
    <property type="entry name" value="Swi3"/>
    <property type="match status" value="1"/>
</dbReference>
<dbReference type="InterPro" id="IPR012923">
    <property type="entry name" value="Csm3"/>
</dbReference>
<accession>W2SE74</accession>
<dbReference type="GO" id="GO:0006974">
    <property type="term" value="P:DNA damage response"/>
    <property type="evidence" value="ECO:0007669"/>
    <property type="project" value="UniProtKB-KW"/>
</dbReference>
<dbReference type="eggNOG" id="KOG3004">
    <property type="taxonomic scope" value="Eukaryota"/>
</dbReference>
<keyword evidence="6 9" id="KW-0539">Nucleus</keyword>
<dbReference type="GO" id="GO:0000076">
    <property type="term" value="P:DNA replication checkpoint signaling"/>
    <property type="evidence" value="ECO:0007669"/>
    <property type="project" value="UniProtKB-UniRule"/>
</dbReference>
<protein>
    <recommendedName>
        <fullName evidence="9">Chromosome segregation in meiosis protein</fullName>
    </recommendedName>
</protein>
<keyword evidence="4 9" id="KW-0227">DNA damage</keyword>
<evidence type="ECO:0000256" key="7">
    <source>
        <dbReference type="ARBA" id="ARBA00023306"/>
    </source>
</evidence>
<dbReference type="Proteomes" id="UP000030752">
    <property type="component" value="Unassembled WGS sequence"/>
</dbReference>
<keyword evidence="5" id="KW-0236">DNA replication inhibitor</keyword>
<evidence type="ECO:0000256" key="5">
    <source>
        <dbReference type="ARBA" id="ARBA00022880"/>
    </source>
</evidence>
<comment type="function">
    <text evidence="8">Forms a fork protection complex (FPC) with TOF1 and which is required for chromosome segregation during meiosis and DNA damage repair. FPC coordinates leading and lagging strand synthesis and moves with the replication fork. FPC stabilizes replication forks in a configuration that is recognized by replication checkpoint sensors.</text>
</comment>
<dbReference type="PANTHER" id="PTHR13220">
    <property type="entry name" value="TIMELESS INTERACTING-RELATED"/>
    <property type="match status" value="1"/>
</dbReference>
<evidence type="ECO:0000256" key="4">
    <source>
        <dbReference type="ARBA" id="ARBA00022763"/>
    </source>
</evidence>
<keyword evidence="13" id="KW-1185">Reference proteome</keyword>
<dbReference type="GO" id="GO:0003677">
    <property type="term" value="F:DNA binding"/>
    <property type="evidence" value="ECO:0007669"/>
    <property type="project" value="TreeGrafter"/>
</dbReference>
<feature type="compositionally biased region" description="Basic and acidic residues" evidence="10">
    <location>
        <begin position="380"/>
        <end position="400"/>
    </location>
</feature>
<proteinExistence type="inferred from homology"/>
<comment type="subunit">
    <text evidence="3">Component of the fork protection complex (FPC) consisting of TOF1 and CSM3.</text>
</comment>
<evidence type="ECO:0000256" key="6">
    <source>
        <dbReference type="ARBA" id="ARBA00023242"/>
    </source>
</evidence>
<feature type="region of interest" description="Disordered" evidence="10">
    <location>
        <begin position="183"/>
        <end position="260"/>
    </location>
</feature>
<comment type="subcellular location">
    <subcellularLocation>
        <location evidence="1 9">Nucleus</location>
    </subcellularLocation>
</comment>
<dbReference type="AlphaFoldDB" id="W2SE74"/>
<evidence type="ECO:0000256" key="9">
    <source>
        <dbReference type="RuleBase" id="RU366049"/>
    </source>
</evidence>
<organism evidence="12 13">
    <name type="scientific">Cyphellophora europaea (strain CBS 101466)</name>
    <name type="common">Phialophora europaea</name>
    <dbReference type="NCBI Taxonomy" id="1220924"/>
    <lineage>
        <taxon>Eukaryota</taxon>
        <taxon>Fungi</taxon>
        <taxon>Dikarya</taxon>
        <taxon>Ascomycota</taxon>
        <taxon>Pezizomycotina</taxon>
        <taxon>Eurotiomycetes</taxon>
        <taxon>Chaetothyriomycetidae</taxon>
        <taxon>Chaetothyriales</taxon>
        <taxon>Cyphellophoraceae</taxon>
        <taxon>Cyphellophora</taxon>
    </lineage>
</organism>
<dbReference type="InterPro" id="IPR040038">
    <property type="entry name" value="TIPIN/Csm3/Swi3"/>
</dbReference>
<feature type="compositionally biased region" description="Polar residues" evidence="10">
    <location>
        <begin position="311"/>
        <end position="320"/>
    </location>
</feature>
<dbReference type="GO" id="GO:0031298">
    <property type="term" value="C:replication fork protection complex"/>
    <property type="evidence" value="ECO:0007669"/>
    <property type="project" value="TreeGrafter"/>
</dbReference>
<comment type="similarity">
    <text evidence="2 9">Belongs to the CSM3 family.</text>
</comment>
<dbReference type="OrthoDB" id="437078at2759"/>
<feature type="compositionally biased region" description="Acidic residues" evidence="10">
    <location>
        <begin position="289"/>
        <end position="298"/>
    </location>
</feature>
<dbReference type="VEuPathDB" id="FungiDB:HMPREF1541_01177"/>
<evidence type="ECO:0000256" key="10">
    <source>
        <dbReference type="SAM" id="MobiDB-lite"/>
    </source>
</evidence>
<dbReference type="EMBL" id="KB822711">
    <property type="protein sequence ID" value="ETN46987.1"/>
    <property type="molecule type" value="Genomic_DNA"/>
</dbReference>
<feature type="region of interest" description="Disordered" evidence="10">
    <location>
        <begin position="18"/>
        <end position="52"/>
    </location>
</feature>
<evidence type="ECO:0000256" key="8">
    <source>
        <dbReference type="ARBA" id="ARBA00025496"/>
    </source>
</evidence>
<feature type="compositionally biased region" description="Acidic residues" evidence="10">
    <location>
        <begin position="350"/>
        <end position="361"/>
    </location>
</feature>
<evidence type="ECO:0000256" key="1">
    <source>
        <dbReference type="ARBA" id="ARBA00004123"/>
    </source>
</evidence>
<evidence type="ECO:0000313" key="12">
    <source>
        <dbReference type="EMBL" id="ETN46987.1"/>
    </source>
</evidence>
<gene>
    <name evidence="12" type="ORF">HMPREF1541_01177</name>
</gene>
<evidence type="ECO:0000259" key="11">
    <source>
        <dbReference type="Pfam" id="PF07962"/>
    </source>
</evidence>
<feature type="compositionally biased region" description="Polar residues" evidence="10">
    <location>
        <begin position="402"/>
        <end position="416"/>
    </location>
</feature>
<dbReference type="RefSeq" id="XP_008711699.1">
    <property type="nucleotide sequence ID" value="XM_008713477.1"/>
</dbReference>
<dbReference type="HOGENOM" id="CLU_036204_2_0_1"/>
<sequence length="453" mass="49565">MAADPITADTAAELLNYDLSDDDPFNDNPTISRDDKPTLSPRGTKRKNDDDKENFLGLDDEVTIKKKRKPTVKLDEARVLSAPGIPKLREIARSTAGVTRKLRMKGKGHEFTDVAKLLNFYQLWLDGLYPRAKFADGLQLIEKVGHSKRMQVMRKEWIDEGKPGYIRPGTELVESILNGDFQSEEKAGHNGQPMRTQTSGGPQVEEDDMFFPSPSKAGRQESLGAGDPDDEELVDLLAAQSDRPLVPSKHTNVQPDSEGEDDLDALLAEQDSLRQSGPLFNQTRRPAEADDGGDDDLDALLAEQESRIAASDQTATTRPTAHSAIGTRADSSSRPSSSHSASKRKQAIFDDADSEGEDDLDALLADQEARKRHSTPPTSPHDRAEAHPEPVKSSQHEAKGDSQATVAKIFSSSPLRNDSYKDGLGMKIHSSSPLPNNPEEEDDLDALLAEEGM</sequence>
<dbReference type="STRING" id="1220924.W2SE74"/>
<evidence type="ECO:0000313" key="13">
    <source>
        <dbReference type="Proteomes" id="UP000030752"/>
    </source>
</evidence>
<dbReference type="GeneID" id="19968516"/>